<evidence type="ECO:0000313" key="3">
    <source>
        <dbReference type="EMBL" id="KAF3339874.1"/>
    </source>
</evidence>
<feature type="domain" description="DUF7787" evidence="2">
    <location>
        <begin position="1"/>
        <end position="58"/>
    </location>
</feature>
<organism evidence="3 4">
    <name type="scientific">Carex littledalei</name>
    <dbReference type="NCBI Taxonomy" id="544730"/>
    <lineage>
        <taxon>Eukaryota</taxon>
        <taxon>Viridiplantae</taxon>
        <taxon>Streptophyta</taxon>
        <taxon>Embryophyta</taxon>
        <taxon>Tracheophyta</taxon>
        <taxon>Spermatophyta</taxon>
        <taxon>Magnoliopsida</taxon>
        <taxon>Liliopsida</taxon>
        <taxon>Poales</taxon>
        <taxon>Cyperaceae</taxon>
        <taxon>Cyperoideae</taxon>
        <taxon>Cariceae</taxon>
        <taxon>Carex</taxon>
        <taxon>Carex subgen. Euthyceras</taxon>
    </lineage>
</organism>
<feature type="region of interest" description="Disordered" evidence="1">
    <location>
        <begin position="114"/>
        <end position="158"/>
    </location>
</feature>
<evidence type="ECO:0000259" key="2">
    <source>
        <dbReference type="Pfam" id="PF25042"/>
    </source>
</evidence>
<protein>
    <recommendedName>
        <fullName evidence="2">DUF7787 domain-containing protein</fullName>
    </recommendedName>
</protein>
<dbReference type="EMBL" id="SWLB01000003">
    <property type="protein sequence ID" value="KAF3339874.1"/>
    <property type="molecule type" value="Genomic_DNA"/>
</dbReference>
<name>A0A833RVN9_9POAL</name>
<feature type="compositionally biased region" description="Basic residues" evidence="1">
    <location>
        <begin position="123"/>
        <end position="132"/>
    </location>
</feature>
<comment type="caution">
    <text evidence="3">The sequence shown here is derived from an EMBL/GenBank/DDBJ whole genome shotgun (WGS) entry which is preliminary data.</text>
</comment>
<keyword evidence="4" id="KW-1185">Reference proteome</keyword>
<gene>
    <name evidence="3" type="ORF">FCM35_KLT15645</name>
</gene>
<sequence length="158" mass="17539">MKFEDYLSFFGNRHAHNLTTNQLNQILFLHGFRKLTNRSYIGLTKEEIIVALSSLNLIPPIRFGMSDCDILSVTTSMSAVSLEEVKHDMREIGWEECLVGSVLTINPAAAAVADNSTSIPTSQKKRRGKANRSRNDERSGLQSSVAEEGANKDIVKEV</sequence>
<dbReference type="PANTHER" id="PTHR35096">
    <property type="entry name" value="BNAA08G28570D PROTEIN"/>
    <property type="match status" value="1"/>
</dbReference>
<evidence type="ECO:0000313" key="4">
    <source>
        <dbReference type="Proteomes" id="UP000623129"/>
    </source>
</evidence>
<dbReference type="OrthoDB" id="692230at2759"/>
<dbReference type="AlphaFoldDB" id="A0A833RVN9"/>
<proteinExistence type="predicted"/>
<dbReference type="Proteomes" id="UP000623129">
    <property type="component" value="Unassembled WGS sequence"/>
</dbReference>
<reference evidence="3" key="1">
    <citation type="submission" date="2020-01" db="EMBL/GenBank/DDBJ databases">
        <title>Genome sequence of Kobresia littledalei, the first chromosome-level genome in the family Cyperaceae.</title>
        <authorList>
            <person name="Qu G."/>
        </authorList>
    </citation>
    <scope>NUCLEOTIDE SEQUENCE</scope>
    <source>
        <strain evidence="3">C.B.Clarke</strain>
        <tissue evidence="3">Leaf</tissue>
    </source>
</reference>
<feature type="compositionally biased region" description="Basic and acidic residues" evidence="1">
    <location>
        <begin position="149"/>
        <end position="158"/>
    </location>
</feature>
<accession>A0A833RVN9</accession>
<dbReference type="InterPro" id="IPR056689">
    <property type="entry name" value="DUF7787"/>
</dbReference>
<dbReference type="Pfam" id="PF25042">
    <property type="entry name" value="DUF7787"/>
    <property type="match status" value="1"/>
</dbReference>
<evidence type="ECO:0000256" key="1">
    <source>
        <dbReference type="SAM" id="MobiDB-lite"/>
    </source>
</evidence>
<dbReference type="PANTHER" id="PTHR35096:SF8">
    <property type="entry name" value="OS03G0308600 PROTEIN"/>
    <property type="match status" value="1"/>
</dbReference>